<dbReference type="Gene3D" id="3.80.10.10">
    <property type="entry name" value="Ribonuclease Inhibitor"/>
    <property type="match status" value="1"/>
</dbReference>
<evidence type="ECO:0000313" key="3">
    <source>
        <dbReference type="Proteomes" id="UP000717328"/>
    </source>
</evidence>
<dbReference type="SUPFAM" id="SSF52047">
    <property type="entry name" value="RNI-like"/>
    <property type="match status" value="1"/>
</dbReference>
<sequence>MGSSPWLQVIKIKKTIILVCRSWYAIGIRFLYEDVALQRLHQIPAFVRTLDASSLAQNLGNLVKSFTICTYIPLEYSISFDEHLTRVMNHCPRLGGFSFNPPFKCLSAVPIPSLGPSITSLSFNNSFPFDTIFDILDLVGGQLKHLGVHAPPPTQNFSPEKIYHLPRLSSLRLDLHISEASRLYLLVGVLSTPQIEHLTLQSVGMETDTSYFIPILRHYGPKLRVLQLHKENFLNFVRKTGLEQFSDAQILLDLCPALEHLVIDSTRAVVGITHPTVKWLDVWISGDSTPSWGLHRSNVLAGFPACRGLREIHSSLTRIFDIATFLPPDIVSTPSDAFEIAFAGARVRHGVGRLDFERPIDSWDVPEYDSDSGATSDSDYTSGWETISDGGESEDDEAQSLALSSEDYEESESNSETGSNWDEELKDLYQVEELVVLPRQDLESLLV</sequence>
<dbReference type="Proteomes" id="UP000717328">
    <property type="component" value="Unassembled WGS sequence"/>
</dbReference>
<name>A0A9P7GN28_9AGAR</name>
<reference evidence="2" key="2">
    <citation type="submission" date="2021-10" db="EMBL/GenBank/DDBJ databases">
        <title>Phylogenomics reveals ancestral predisposition of the termite-cultivated fungus Termitomyces towards a domesticated lifestyle.</title>
        <authorList>
            <person name="Auxier B."/>
            <person name="Grum-Grzhimaylo A."/>
            <person name="Cardenas M.E."/>
            <person name="Lodge J.D."/>
            <person name="Laessoe T."/>
            <person name="Pedersen O."/>
            <person name="Smith M.E."/>
            <person name="Kuyper T.W."/>
            <person name="Franco-Molano E.A."/>
            <person name="Baroni T.J."/>
            <person name="Aanen D.K."/>
        </authorList>
    </citation>
    <scope>NUCLEOTIDE SEQUENCE</scope>
    <source>
        <strain evidence="2">D49</strain>
    </source>
</reference>
<organism evidence="2 3">
    <name type="scientific">Sphagnurus paluster</name>
    <dbReference type="NCBI Taxonomy" id="117069"/>
    <lineage>
        <taxon>Eukaryota</taxon>
        <taxon>Fungi</taxon>
        <taxon>Dikarya</taxon>
        <taxon>Basidiomycota</taxon>
        <taxon>Agaricomycotina</taxon>
        <taxon>Agaricomycetes</taxon>
        <taxon>Agaricomycetidae</taxon>
        <taxon>Agaricales</taxon>
        <taxon>Tricholomatineae</taxon>
        <taxon>Lyophyllaceae</taxon>
        <taxon>Sphagnurus</taxon>
    </lineage>
</organism>
<protein>
    <submittedName>
        <fullName evidence="2">Uncharacterized protein</fullName>
    </submittedName>
</protein>
<dbReference type="OrthoDB" id="3258555at2759"/>
<feature type="region of interest" description="Disordered" evidence="1">
    <location>
        <begin position="365"/>
        <end position="424"/>
    </location>
</feature>
<dbReference type="InterPro" id="IPR032675">
    <property type="entry name" value="LRR_dom_sf"/>
</dbReference>
<dbReference type="EMBL" id="JABCKI010000040">
    <property type="protein sequence ID" value="KAG5653664.1"/>
    <property type="molecule type" value="Genomic_DNA"/>
</dbReference>
<comment type="caution">
    <text evidence="2">The sequence shown here is derived from an EMBL/GenBank/DDBJ whole genome shotgun (WGS) entry which is preliminary data.</text>
</comment>
<accession>A0A9P7GN28</accession>
<evidence type="ECO:0000256" key="1">
    <source>
        <dbReference type="SAM" id="MobiDB-lite"/>
    </source>
</evidence>
<keyword evidence="3" id="KW-1185">Reference proteome</keyword>
<evidence type="ECO:0000313" key="2">
    <source>
        <dbReference type="EMBL" id="KAG5653664.1"/>
    </source>
</evidence>
<feature type="compositionally biased region" description="Polar residues" evidence="1">
    <location>
        <begin position="372"/>
        <end position="385"/>
    </location>
</feature>
<reference evidence="2" key="1">
    <citation type="submission" date="2021-02" db="EMBL/GenBank/DDBJ databases">
        <authorList>
            <person name="Nieuwenhuis M."/>
            <person name="Van De Peppel L.J.J."/>
        </authorList>
    </citation>
    <scope>NUCLEOTIDE SEQUENCE</scope>
    <source>
        <strain evidence="2">D49</strain>
    </source>
</reference>
<dbReference type="AlphaFoldDB" id="A0A9P7GN28"/>
<gene>
    <name evidence="2" type="ORF">H0H81_011624</name>
</gene>
<proteinExistence type="predicted"/>